<keyword evidence="4" id="KW-1185">Reference proteome</keyword>
<dbReference type="SMART" id="SM00089">
    <property type="entry name" value="PKD"/>
    <property type="match status" value="2"/>
</dbReference>
<dbReference type="Pfam" id="PF18911">
    <property type="entry name" value="PKD_4"/>
    <property type="match status" value="1"/>
</dbReference>
<feature type="signal peptide" evidence="1">
    <location>
        <begin position="1"/>
        <end position="21"/>
    </location>
</feature>
<gene>
    <name evidence="3" type="ORF">A4R26_16350</name>
</gene>
<dbReference type="InterPro" id="IPR013783">
    <property type="entry name" value="Ig-like_fold"/>
</dbReference>
<dbReference type="RefSeq" id="WP_081163607.1">
    <property type="nucleotide sequence ID" value="NZ_LWBP01000089.1"/>
</dbReference>
<dbReference type="InterPro" id="IPR035986">
    <property type="entry name" value="PKD_dom_sf"/>
</dbReference>
<name>A0A1V9G2C6_9BACT</name>
<evidence type="ECO:0000313" key="4">
    <source>
        <dbReference type="Proteomes" id="UP000192276"/>
    </source>
</evidence>
<dbReference type="InterPro" id="IPR026341">
    <property type="entry name" value="T9SS_type_B"/>
</dbReference>
<proteinExistence type="predicted"/>
<dbReference type="Proteomes" id="UP000192276">
    <property type="component" value="Unassembled WGS sequence"/>
</dbReference>
<dbReference type="CDD" id="cd00146">
    <property type="entry name" value="PKD"/>
    <property type="match status" value="1"/>
</dbReference>
<dbReference type="SUPFAM" id="SSF49299">
    <property type="entry name" value="PKD domain"/>
    <property type="match status" value="2"/>
</dbReference>
<keyword evidence="1" id="KW-0732">Signal</keyword>
<dbReference type="OrthoDB" id="1490014at2"/>
<dbReference type="Pfam" id="PF19081">
    <property type="entry name" value="Ig_7"/>
    <property type="match status" value="1"/>
</dbReference>
<dbReference type="STRING" id="550983.A4R26_16350"/>
<sequence>MKARAVSCIFIVLCLFNKAYSQSSCPPNLDFESGTFEHWECFVGTTDTIGGKNRMLLSPSEPAPGRHEIITAASLPELDNYGRFPRLCPYGGNYSVKLGNEQTGAQAEGISYTFVVPTTVDTFTFTYFYAVVFEDPQHDLPEQPRFFVTAYDVETGNLINCASFDYVSTANLPGFKNSSVGSSVLYKDWTPTSLQFAGLGGHKVRLEFRTADCTRTGHFGYAYLDIASACSNILATAPYCIETNSLILDAPFGFQSYTWYNSDFTTIIGTGQSMNISPPPATQGVFYVDVVPYPGFGCRDTLQAFVKPMPVPDTPDFKSPVKLCQFDAANPLTAKPLPSHTLLWYTTATGGTGTFDGPVPSTAQAGSTKYWVSQKALFGCEGFRRELTVTVIPTPLASFNINKIRQCQVGNSFTFSSTSTNLLNPTYTWEYGNGQNFNSANPINTYSFPGGGTFYVKLKATNDNSCSATQTQTVTVIPKPVAKFDYPIPVCENKTTISLTDRSSVPMGIAGINKWWWNVNGNIYTSQTAPSSIAPAAGQYPVKLVVSTIEGCQSDTNTTILQVRHNPAVAFGIGDLLCNNELIRFTDQSFFPPAATGEIVTKWYWSFDNGMMNSIEKNPRSMFTAGVHHAKLITESAYGCKSEPLEKSFDIWPKPIVQLGISDSCIHLPVTYTATDQLGNVVSYNWYFIDMIRKGPTYSSITKTHNREGKRPFTLITYTDKGCKDTIYRPFAIYENKSFAGYDTLAAFNQPVQLDARGEPGMQYNWTPSVGLNRTDIEKPVATYDRDQLYHLYTVSPQGCEKHTQIFIKRWAGPELFVPSAFTPDNDGVNDKLKVKPTGYMSFGFFAVYNRWGQLVFRTTNFNEGWDGKLNGKDAEPGTYVYVVQAVDYHGQPLHRKGTVILLR</sequence>
<dbReference type="AlphaFoldDB" id="A0A1V9G2C6"/>
<dbReference type="EMBL" id="LWBP01000089">
    <property type="protein sequence ID" value="OQP64616.1"/>
    <property type="molecule type" value="Genomic_DNA"/>
</dbReference>
<dbReference type="Gene3D" id="2.60.40.10">
    <property type="entry name" value="Immunoglobulins"/>
    <property type="match status" value="3"/>
</dbReference>
<dbReference type="InterPro" id="IPR022409">
    <property type="entry name" value="PKD/Chitinase_dom"/>
</dbReference>
<feature type="domain" description="PKD" evidence="2">
    <location>
        <begin position="409"/>
        <end position="476"/>
    </location>
</feature>
<evidence type="ECO:0000313" key="3">
    <source>
        <dbReference type="EMBL" id="OQP64616.1"/>
    </source>
</evidence>
<organism evidence="3 4">
    <name type="scientific">Niastella populi</name>
    <dbReference type="NCBI Taxonomy" id="550983"/>
    <lineage>
        <taxon>Bacteria</taxon>
        <taxon>Pseudomonadati</taxon>
        <taxon>Bacteroidota</taxon>
        <taxon>Chitinophagia</taxon>
        <taxon>Chitinophagales</taxon>
        <taxon>Chitinophagaceae</taxon>
        <taxon>Niastella</taxon>
    </lineage>
</organism>
<accession>A0A1V9G2C6</accession>
<feature type="chain" id="PRO_5012799872" description="PKD domain-containing protein" evidence="1">
    <location>
        <begin position="22"/>
        <end position="904"/>
    </location>
</feature>
<evidence type="ECO:0000259" key="2">
    <source>
        <dbReference type="PROSITE" id="PS50093"/>
    </source>
</evidence>
<reference evidence="4" key="1">
    <citation type="submission" date="2016-04" db="EMBL/GenBank/DDBJ databases">
        <authorList>
            <person name="Chen L."/>
            <person name="Zhuang W."/>
            <person name="Wang G."/>
        </authorList>
    </citation>
    <scope>NUCLEOTIDE SEQUENCE [LARGE SCALE GENOMIC DNA]</scope>
    <source>
        <strain evidence="4">208</strain>
    </source>
</reference>
<protein>
    <recommendedName>
        <fullName evidence="2">PKD domain-containing protein</fullName>
    </recommendedName>
</protein>
<dbReference type="InterPro" id="IPR044023">
    <property type="entry name" value="Ig_7"/>
</dbReference>
<dbReference type="InterPro" id="IPR000601">
    <property type="entry name" value="PKD_dom"/>
</dbReference>
<dbReference type="Pfam" id="PF13585">
    <property type="entry name" value="CHU_C"/>
    <property type="match status" value="1"/>
</dbReference>
<dbReference type="PROSITE" id="PS50093">
    <property type="entry name" value="PKD"/>
    <property type="match status" value="1"/>
</dbReference>
<comment type="caution">
    <text evidence="3">The sequence shown here is derived from an EMBL/GenBank/DDBJ whole genome shotgun (WGS) entry which is preliminary data.</text>
</comment>
<dbReference type="NCBIfam" id="TIGR04131">
    <property type="entry name" value="Bac_Flav_CTERM"/>
    <property type="match status" value="1"/>
</dbReference>
<evidence type="ECO:0000256" key="1">
    <source>
        <dbReference type="SAM" id="SignalP"/>
    </source>
</evidence>